<evidence type="ECO:0000256" key="1">
    <source>
        <dbReference type="SAM" id="MobiDB-lite"/>
    </source>
</evidence>
<feature type="domain" description="Myb/SANT-like" evidence="2">
    <location>
        <begin position="16"/>
        <end position="106"/>
    </location>
</feature>
<name>A0AAP0DYS1_9ASTR</name>
<dbReference type="Pfam" id="PF12776">
    <property type="entry name" value="Myb_DNA-bind_3"/>
    <property type="match status" value="1"/>
</dbReference>
<feature type="compositionally biased region" description="Polar residues" evidence="1">
    <location>
        <begin position="173"/>
        <end position="189"/>
    </location>
</feature>
<dbReference type="AlphaFoldDB" id="A0AAP0DYS1"/>
<dbReference type="InterPro" id="IPR024752">
    <property type="entry name" value="Myb/SANT-like_dom"/>
</dbReference>
<dbReference type="PANTHER" id="PTHR31704">
    <property type="entry name" value="MYB/SANT-LIKE DNA-BINDING DOMAIN PROTEIN-RELATED"/>
    <property type="match status" value="1"/>
</dbReference>
<comment type="caution">
    <text evidence="3">The sequence shown here is derived from an EMBL/GenBank/DDBJ whole genome shotgun (WGS) entry which is preliminary data.</text>
</comment>
<protein>
    <recommendedName>
        <fullName evidence="2">Myb/SANT-like domain-containing protein</fullName>
    </recommendedName>
</protein>
<sequence length="292" mass="33249">MLNSSKEMVQKRVRASWTPVVDKTFLEACIHEVTIHGRDGFKPVSWRAIAEKLKNEHTFVVDQKKMRNHYDYLKGKYTAWSKLKNKTGNVYNPVTNMFTLSEEEWQLEIKANPKVESLRRAPLDHPELCTQLFEGSTSTGFDSWGPSSTFPRPSVNINLDETSDTQMHMVISQESSYRSGNKRNTSTEGASEESPVMSKKGKKKDTFKSKVLEVGEDISKVANMLLERNQDADKCFEKLNALGWERTDAKYQTTLLLFGESSGVRRVFLLLEPDTCEQWVRNAGGKYGLFGS</sequence>
<evidence type="ECO:0000313" key="4">
    <source>
        <dbReference type="Proteomes" id="UP001408789"/>
    </source>
</evidence>
<organism evidence="3 4">
    <name type="scientific">Deinandra increscens subsp. villosa</name>
    <dbReference type="NCBI Taxonomy" id="3103831"/>
    <lineage>
        <taxon>Eukaryota</taxon>
        <taxon>Viridiplantae</taxon>
        <taxon>Streptophyta</taxon>
        <taxon>Embryophyta</taxon>
        <taxon>Tracheophyta</taxon>
        <taxon>Spermatophyta</taxon>
        <taxon>Magnoliopsida</taxon>
        <taxon>eudicotyledons</taxon>
        <taxon>Gunneridae</taxon>
        <taxon>Pentapetalae</taxon>
        <taxon>asterids</taxon>
        <taxon>campanulids</taxon>
        <taxon>Asterales</taxon>
        <taxon>Asteraceae</taxon>
        <taxon>Asteroideae</taxon>
        <taxon>Heliantheae alliance</taxon>
        <taxon>Madieae</taxon>
        <taxon>Madiinae</taxon>
        <taxon>Deinandra</taxon>
    </lineage>
</organism>
<feature type="region of interest" description="Disordered" evidence="1">
    <location>
        <begin position="173"/>
        <end position="202"/>
    </location>
</feature>
<keyword evidence="4" id="KW-1185">Reference proteome</keyword>
<proteinExistence type="predicted"/>
<accession>A0AAP0DYS1</accession>
<gene>
    <name evidence="3" type="ORF">SSX86_001286</name>
</gene>
<evidence type="ECO:0000313" key="3">
    <source>
        <dbReference type="EMBL" id="KAK9079613.1"/>
    </source>
</evidence>
<dbReference type="PANTHER" id="PTHR31704:SF48">
    <property type="entry name" value="L10-INTERACTING MYB DOMAIN-CONTAINING PROTEIN-LIKE"/>
    <property type="match status" value="1"/>
</dbReference>
<dbReference type="EMBL" id="JBCNJP010000003">
    <property type="protein sequence ID" value="KAK9079613.1"/>
    <property type="molecule type" value="Genomic_DNA"/>
</dbReference>
<dbReference type="Proteomes" id="UP001408789">
    <property type="component" value="Unassembled WGS sequence"/>
</dbReference>
<evidence type="ECO:0000259" key="2">
    <source>
        <dbReference type="Pfam" id="PF12776"/>
    </source>
</evidence>
<reference evidence="3 4" key="1">
    <citation type="submission" date="2024-04" db="EMBL/GenBank/DDBJ databases">
        <title>The reference genome of an endangered Asteraceae, Deinandra increscens subsp. villosa, native to the Central Coast of California.</title>
        <authorList>
            <person name="Guilliams M."/>
            <person name="Hasenstab-Lehman K."/>
            <person name="Meyer R."/>
            <person name="Mcevoy S."/>
        </authorList>
    </citation>
    <scope>NUCLEOTIDE SEQUENCE [LARGE SCALE GENOMIC DNA]</scope>
    <source>
        <tissue evidence="3">Leaf</tissue>
    </source>
</reference>